<dbReference type="PANTHER" id="PTHR24148:SF82">
    <property type="entry name" value="HETEROKARYON INCOMPATIBILITY DOMAIN-CONTAINING PROTEIN"/>
    <property type="match status" value="1"/>
</dbReference>
<protein>
    <recommendedName>
        <fullName evidence="1">Heterokaryon incompatibility domain-containing protein</fullName>
    </recommendedName>
</protein>
<evidence type="ECO:0000259" key="1">
    <source>
        <dbReference type="Pfam" id="PF06985"/>
    </source>
</evidence>
<proteinExistence type="predicted"/>
<accession>A0A2J6PDR5</accession>
<dbReference type="EMBL" id="KZ613561">
    <property type="protein sequence ID" value="PMD12191.1"/>
    <property type="molecule type" value="Genomic_DNA"/>
</dbReference>
<sequence>MNRIYRYGHRTLVWLGEHDSRTEPVFQMIEFISDYARKHPNQEVLPMYKWNEIYLRAQPKHFFAAIVKATFAAEISYNSLMWKFWSVFGRPWFTRVWIIQEIATSPQALVICGVHQISWEAIDRAYCVSGHYWHPNTHLNTLIQQRDAYRAAVANNLDSIFLMTSRSEVTNPRDRIYGVLGLLPAVDKTPQVNHGIVTESSRVLAGSAGCLGHDLPGLPSWALCPVRRVAVDGIILNMPAEGSKTWKSSRSSGWRALFDIGGSLLGVCGFVFDRVMLVGTTRVDLGGSHRSVAGLIQWAESVMKWVLCYFEWKALANLDGAEFYQGSSETIIEAFRQTLCAAEPFEDLLTDDYRERFRKFDEYVTKEFSFLAKSSTGRVRTRDKFFALGKCLKGLLQYMTSLSAAANFGSEVEWYVNKKFVRTDRGYIGIASHGTQEGDCVVLLAGAQTPFILRPDGPRWTIAGECYIHGIMNGEAWDETHFAPYCSSTEDKPQ</sequence>
<dbReference type="Proteomes" id="UP000235672">
    <property type="component" value="Unassembled WGS sequence"/>
</dbReference>
<evidence type="ECO:0000313" key="2">
    <source>
        <dbReference type="EMBL" id="PMD12191.1"/>
    </source>
</evidence>
<dbReference type="AlphaFoldDB" id="A0A2J6PDR5"/>
<evidence type="ECO:0000313" key="3">
    <source>
        <dbReference type="Proteomes" id="UP000235672"/>
    </source>
</evidence>
<organism evidence="2 3">
    <name type="scientific">Hyaloscypha hepaticicola</name>
    <dbReference type="NCBI Taxonomy" id="2082293"/>
    <lineage>
        <taxon>Eukaryota</taxon>
        <taxon>Fungi</taxon>
        <taxon>Dikarya</taxon>
        <taxon>Ascomycota</taxon>
        <taxon>Pezizomycotina</taxon>
        <taxon>Leotiomycetes</taxon>
        <taxon>Helotiales</taxon>
        <taxon>Hyaloscyphaceae</taxon>
        <taxon>Hyaloscypha</taxon>
    </lineage>
</organism>
<keyword evidence="3" id="KW-1185">Reference proteome</keyword>
<reference evidence="2 3" key="1">
    <citation type="submission" date="2016-05" db="EMBL/GenBank/DDBJ databases">
        <title>A degradative enzymes factory behind the ericoid mycorrhizal symbiosis.</title>
        <authorList>
            <consortium name="DOE Joint Genome Institute"/>
            <person name="Martino E."/>
            <person name="Morin E."/>
            <person name="Grelet G."/>
            <person name="Kuo A."/>
            <person name="Kohler A."/>
            <person name="Daghino S."/>
            <person name="Barry K."/>
            <person name="Choi C."/>
            <person name="Cichocki N."/>
            <person name="Clum A."/>
            <person name="Copeland A."/>
            <person name="Hainaut M."/>
            <person name="Haridas S."/>
            <person name="Labutti K."/>
            <person name="Lindquist E."/>
            <person name="Lipzen A."/>
            <person name="Khouja H.-R."/>
            <person name="Murat C."/>
            <person name="Ohm R."/>
            <person name="Olson A."/>
            <person name="Spatafora J."/>
            <person name="Veneault-Fourrey C."/>
            <person name="Henrissat B."/>
            <person name="Grigoriev I."/>
            <person name="Martin F."/>
            <person name="Perotto S."/>
        </authorList>
    </citation>
    <scope>NUCLEOTIDE SEQUENCE [LARGE SCALE GENOMIC DNA]</scope>
    <source>
        <strain evidence="2 3">UAMH 7357</strain>
    </source>
</reference>
<dbReference type="Pfam" id="PF06985">
    <property type="entry name" value="HET"/>
    <property type="match status" value="1"/>
</dbReference>
<name>A0A2J6PDR5_9HELO</name>
<dbReference type="InterPro" id="IPR010730">
    <property type="entry name" value="HET"/>
</dbReference>
<gene>
    <name evidence="2" type="ORF">NA56DRAFT_756791</name>
</gene>
<dbReference type="Pfam" id="PF26639">
    <property type="entry name" value="Het-6_barrel"/>
    <property type="match status" value="1"/>
</dbReference>
<dbReference type="InterPro" id="IPR052895">
    <property type="entry name" value="HetReg/Transcr_Mod"/>
</dbReference>
<feature type="domain" description="Heterokaryon incompatibility" evidence="1">
    <location>
        <begin position="1"/>
        <end position="101"/>
    </location>
</feature>
<dbReference type="OrthoDB" id="2157530at2759"/>
<dbReference type="PANTHER" id="PTHR24148">
    <property type="entry name" value="ANKYRIN REPEAT DOMAIN-CONTAINING PROTEIN 39 HOMOLOG-RELATED"/>
    <property type="match status" value="1"/>
</dbReference>